<dbReference type="PANTHER" id="PTHR44167:SF24">
    <property type="entry name" value="SERINE_THREONINE-PROTEIN KINASE CHK2"/>
    <property type="match status" value="1"/>
</dbReference>
<gene>
    <name evidence="6" type="ORF">BDV98DRAFT_589207</name>
</gene>
<evidence type="ECO:0000256" key="3">
    <source>
        <dbReference type="PROSITE-ProRule" id="PRU10141"/>
    </source>
</evidence>
<comment type="similarity">
    <text evidence="4">Belongs to the protein kinase superfamily.</text>
</comment>
<name>A0A5C3QUJ1_9AGAR</name>
<dbReference type="PROSITE" id="PS00107">
    <property type="entry name" value="PROTEIN_KINASE_ATP"/>
    <property type="match status" value="1"/>
</dbReference>
<keyword evidence="2 3" id="KW-0067">ATP-binding</keyword>
<sequence length="355" mass="39137">MTNHNNTTFPPMTGRIFETGMGRVRLDRLLGEGGFGAVYEAVALDSPGARRYAVKLIVRNTVTENAQAREIALHEAVSSHANIVDIHYAEFLEDYLFIVLGLCTGGSLLDKLFQGEFQGEGATEKIKLVFGQILDAVEHCHEQGVYHRDLKPENILIEGEGEDMHVLLTDFGVSSDKEYVQSYRCGTQAYWSPECQGDMGASSYSLEANDVWSLGVILVLMIKNQFPWQVASPKDPLFQAYINDSQRIGASLNISGNAWQLLQMVFTLDESERLGIADIRNILNMMDAFSSSVTNDSSALGSGEVEFSRSQELGVQSVDCVQELVECGVEDERAVCGLVKHTGTTIFHDCLSTFV</sequence>
<evidence type="ECO:0000256" key="4">
    <source>
        <dbReference type="RuleBase" id="RU000304"/>
    </source>
</evidence>
<dbReference type="PANTHER" id="PTHR44167">
    <property type="entry name" value="OVARIAN-SPECIFIC SERINE/THREONINE-PROTEIN KINASE LOK-RELATED"/>
    <property type="match status" value="1"/>
</dbReference>
<dbReference type="SUPFAM" id="SSF56112">
    <property type="entry name" value="Protein kinase-like (PK-like)"/>
    <property type="match status" value="1"/>
</dbReference>
<keyword evidence="7" id="KW-1185">Reference proteome</keyword>
<organism evidence="6 7">
    <name type="scientific">Pterulicium gracile</name>
    <dbReference type="NCBI Taxonomy" id="1884261"/>
    <lineage>
        <taxon>Eukaryota</taxon>
        <taxon>Fungi</taxon>
        <taxon>Dikarya</taxon>
        <taxon>Basidiomycota</taxon>
        <taxon>Agaricomycotina</taxon>
        <taxon>Agaricomycetes</taxon>
        <taxon>Agaricomycetidae</taxon>
        <taxon>Agaricales</taxon>
        <taxon>Pleurotineae</taxon>
        <taxon>Pterulaceae</taxon>
        <taxon>Pterulicium</taxon>
    </lineage>
</organism>
<dbReference type="GO" id="GO:0004674">
    <property type="term" value="F:protein serine/threonine kinase activity"/>
    <property type="evidence" value="ECO:0007669"/>
    <property type="project" value="UniProtKB-KW"/>
</dbReference>
<evidence type="ECO:0000256" key="2">
    <source>
        <dbReference type="ARBA" id="ARBA00022840"/>
    </source>
</evidence>
<dbReference type="Gene3D" id="1.10.510.10">
    <property type="entry name" value="Transferase(Phosphotransferase) domain 1"/>
    <property type="match status" value="1"/>
</dbReference>
<dbReference type="InterPro" id="IPR000719">
    <property type="entry name" value="Prot_kinase_dom"/>
</dbReference>
<dbReference type="STRING" id="1884261.A0A5C3QUJ1"/>
<dbReference type="GO" id="GO:0005524">
    <property type="term" value="F:ATP binding"/>
    <property type="evidence" value="ECO:0007669"/>
    <property type="project" value="UniProtKB-UniRule"/>
</dbReference>
<dbReference type="InterPro" id="IPR008271">
    <property type="entry name" value="Ser/Thr_kinase_AS"/>
</dbReference>
<evidence type="ECO:0000256" key="1">
    <source>
        <dbReference type="ARBA" id="ARBA00022741"/>
    </source>
</evidence>
<dbReference type="EMBL" id="ML178816">
    <property type="protein sequence ID" value="TFL05592.1"/>
    <property type="molecule type" value="Genomic_DNA"/>
</dbReference>
<dbReference type="GO" id="GO:0005634">
    <property type="term" value="C:nucleus"/>
    <property type="evidence" value="ECO:0007669"/>
    <property type="project" value="TreeGrafter"/>
</dbReference>
<dbReference type="GO" id="GO:0044773">
    <property type="term" value="P:mitotic DNA damage checkpoint signaling"/>
    <property type="evidence" value="ECO:0007669"/>
    <property type="project" value="TreeGrafter"/>
</dbReference>
<dbReference type="AlphaFoldDB" id="A0A5C3QUJ1"/>
<evidence type="ECO:0000313" key="6">
    <source>
        <dbReference type="EMBL" id="TFL05592.1"/>
    </source>
</evidence>
<keyword evidence="6" id="KW-0808">Transferase</keyword>
<keyword evidence="1 3" id="KW-0547">Nucleotide-binding</keyword>
<dbReference type="PROSITE" id="PS50011">
    <property type="entry name" value="PROTEIN_KINASE_DOM"/>
    <property type="match status" value="1"/>
</dbReference>
<evidence type="ECO:0000313" key="7">
    <source>
        <dbReference type="Proteomes" id="UP000305067"/>
    </source>
</evidence>
<dbReference type="Pfam" id="PF00069">
    <property type="entry name" value="Pkinase"/>
    <property type="match status" value="1"/>
</dbReference>
<evidence type="ECO:0000259" key="5">
    <source>
        <dbReference type="PROSITE" id="PS50011"/>
    </source>
</evidence>
<dbReference type="Proteomes" id="UP000305067">
    <property type="component" value="Unassembled WGS sequence"/>
</dbReference>
<dbReference type="SMART" id="SM00220">
    <property type="entry name" value="S_TKc"/>
    <property type="match status" value="1"/>
</dbReference>
<feature type="domain" description="Protein kinase" evidence="5">
    <location>
        <begin position="24"/>
        <end position="289"/>
    </location>
</feature>
<accession>A0A5C3QUJ1</accession>
<dbReference type="InterPro" id="IPR017441">
    <property type="entry name" value="Protein_kinase_ATP_BS"/>
</dbReference>
<proteinExistence type="inferred from homology"/>
<dbReference type="PROSITE" id="PS00108">
    <property type="entry name" value="PROTEIN_KINASE_ST"/>
    <property type="match status" value="1"/>
</dbReference>
<protein>
    <submittedName>
        <fullName evidence="6">Kinase-like domain-containing protein</fullName>
    </submittedName>
</protein>
<feature type="binding site" evidence="3">
    <location>
        <position position="55"/>
    </location>
    <ligand>
        <name>ATP</name>
        <dbReference type="ChEBI" id="CHEBI:30616"/>
    </ligand>
</feature>
<keyword evidence="6" id="KW-0418">Kinase</keyword>
<dbReference type="OrthoDB" id="541276at2759"/>
<dbReference type="InterPro" id="IPR011009">
    <property type="entry name" value="Kinase-like_dom_sf"/>
</dbReference>
<reference evidence="6 7" key="1">
    <citation type="journal article" date="2019" name="Nat. Ecol. Evol.">
        <title>Megaphylogeny resolves global patterns of mushroom evolution.</title>
        <authorList>
            <person name="Varga T."/>
            <person name="Krizsan K."/>
            <person name="Foldi C."/>
            <person name="Dima B."/>
            <person name="Sanchez-Garcia M."/>
            <person name="Sanchez-Ramirez S."/>
            <person name="Szollosi G.J."/>
            <person name="Szarkandi J.G."/>
            <person name="Papp V."/>
            <person name="Albert L."/>
            <person name="Andreopoulos W."/>
            <person name="Angelini C."/>
            <person name="Antonin V."/>
            <person name="Barry K.W."/>
            <person name="Bougher N.L."/>
            <person name="Buchanan P."/>
            <person name="Buyck B."/>
            <person name="Bense V."/>
            <person name="Catcheside P."/>
            <person name="Chovatia M."/>
            <person name="Cooper J."/>
            <person name="Damon W."/>
            <person name="Desjardin D."/>
            <person name="Finy P."/>
            <person name="Geml J."/>
            <person name="Haridas S."/>
            <person name="Hughes K."/>
            <person name="Justo A."/>
            <person name="Karasinski D."/>
            <person name="Kautmanova I."/>
            <person name="Kiss B."/>
            <person name="Kocsube S."/>
            <person name="Kotiranta H."/>
            <person name="LaButti K.M."/>
            <person name="Lechner B.E."/>
            <person name="Liimatainen K."/>
            <person name="Lipzen A."/>
            <person name="Lukacs Z."/>
            <person name="Mihaltcheva S."/>
            <person name="Morgado L.N."/>
            <person name="Niskanen T."/>
            <person name="Noordeloos M.E."/>
            <person name="Ohm R.A."/>
            <person name="Ortiz-Santana B."/>
            <person name="Ovrebo C."/>
            <person name="Racz N."/>
            <person name="Riley R."/>
            <person name="Savchenko A."/>
            <person name="Shiryaev A."/>
            <person name="Soop K."/>
            <person name="Spirin V."/>
            <person name="Szebenyi C."/>
            <person name="Tomsovsky M."/>
            <person name="Tulloss R.E."/>
            <person name="Uehling J."/>
            <person name="Grigoriev I.V."/>
            <person name="Vagvolgyi C."/>
            <person name="Papp T."/>
            <person name="Martin F.M."/>
            <person name="Miettinen O."/>
            <person name="Hibbett D.S."/>
            <person name="Nagy L.G."/>
        </authorList>
    </citation>
    <scope>NUCLEOTIDE SEQUENCE [LARGE SCALE GENOMIC DNA]</scope>
    <source>
        <strain evidence="6 7">CBS 309.79</strain>
    </source>
</reference>
<keyword evidence="4" id="KW-0723">Serine/threonine-protein kinase</keyword>